<dbReference type="InterPro" id="IPR000742">
    <property type="entry name" value="EGF"/>
</dbReference>
<dbReference type="Gene3D" id="2.120.10.30">
    <property type="entry name" value="TolB, C-terminal domain"/>
    <property type="match status" value="3"/>
</dbReference>
<feature type="transmembrane region" description="Helical" evidence="9">
    <location>
        <begin position="1127"/>
        <end position="1150"/>
    </location>
</feature>
<dbReference type="InterPro" id="IPR050778">
    <property type="entry name" value="Cueball_EGF_LRP_Nidogen"/>
</dbReference>
<dbReference type="InterPro" id="IPR000033">
    <property type="entry name" value="LDLR_classB_rpt"/>
</dbReference>
<organism evidence="12 13">
    <name type="scientific">Littorina saxatilis</name>
    <dbReference type="NCBI Taxonomy" id="31220"/>
    <lineage>
        <taxon>Eukaryota</taxon>
        <taxon>Metazoa</taxon>
        <taxon>Spiralia</taxon>
        <taxon>Lophotrochozoa</taxon>
        <taxon>Mollusca</taxon>
        <taxon>Gastropoda</taxon>
        <taxon>Caenogastropoda</taxon>
        <taxon>Littorinimorpha</taxon>
        <taxon>Littorinoidea</taxon>
        <taxon>Littorinidae</taxon>
        <taxon>Littorina</taxon>
    </lineage>
</organism>
<keyword evidence="4" id="KW-1015">Disulfide bond</keyword>
<comment type="caution">
    <text evidence="6">Lacks conserved residue(s) required for the propagation of feature annotation.</text>
</comment>
<dbReference type="PANTHER" id="PTHR46513:SF44">
    <property type="entry name" value="LDL RECEPTOR RELATED PROTEIN 4"/>
    <property type="match status" value="1"/>
</dbReference>
<sequence>MDVFKFSAFLGIFLTFFSTCLAIQHRRNLIWTQTPAMRLTVSKLVGIEGDPQTWVPAKKPSVKHISAPYYGWEFKALGFSYRRQTLVWSESMNKKIQALVLNGSTETLDVFTGTSSEVNGLVVDWMSDNVYWSDALYNWVIMAPLRKYSSDRVYRIVVQDGLDNPHGLAVYPKYNWLFLSDWGLRPRIERMDLLGNKRQVIVDTDVVQPRGMVIDMAKLRLYWVDSAKETVESVYLEGVGFHRNVIKIDKGKQMFDLAVFNDYVFLTEQSQGLLKVIRQDSNEDIVSFTLGNVPYGIIMYDEDQQPGQPGECETTGCDQMCLDDPLTGPQCLCGEGYDILDDKKTCVLRKQLTHPSHMYAIGVAICMYPANIADMSLDNVSLTSQCFLSDRYGYLALTFDAENNRLYYSGNYTSTIYSIPLETGSKASVVASATGSVRGLALDWVLGVLYWTDSTYAHIKVARKDGRFQRVLLEKDVNNPLGIAVHPHRGKIYWTDIGFQPDVMPKVEMANMDGSEREIILKDNLGQPNHMFIDYNIDKLYWADSILNHIREYDLTTRALKVFYQQASVKFYGLSLYKDYLLWTDTDDMNGIHIARMDTERKVRGIIHPNYGEAADIITFDKLLQPNFTSPCRNITNGRRRCGQLCLPSGADNFTCSCGLGFYLNDDFKCSLVKHSNDNFLIVNDAYQRNMYQVDAKSGVISALSQGEEHEPIAIEFDSHPLHKILYWSDNTVHVIRRKPMEDTKAYSFLNLPEDSVVDGLALDPVNRLLFYTDTGRDQISVATLDTTPVRHAVIMRDGLDQPRDIVVSSPNAMIYWSDWGDNASISEASMNGDDRRVIVSFNRSAWPNGLAIDVKGQALYWADAHNNEIGMYHLDTGSQRILLMEPAAHYFGLFVMGDFLYVTDWKRRYVARMHKLGGELMRFGEDKFTKLYGVTGYNSSEVIIGRGTCSNQTRCSNTSICVPDAPTTFVCICIDGYIRVGPHCEIVRTTTNTTTTATTTTSNSTTTPATKNTTDIATTLPPNTTTSTITKIQNPTTANTITATTTTHIITSTRDNSLHWFTDTSNTTTTTDSDNDSGNNSGDKGGDKSGDKSSDKSGKTGEGLGPRHGGNHENRGDDETNVKTGIIVASVLVGIAVLVAVLVAAGLYYSRRSSYQVPHTRLTEDRTTMPSDSSPSASSRVTYAHHNSAESVHFDEGFENPTYDVTMAMLSAQHEEAKQPAD</sequence>
<dbReference type="InterPro" id="IPR009030">
    <property type="entry name" value="Growth_fac_rcpt_cys_sf"/>
</dbReference>
<dbReference type="EMBL" id="JBAMIC010000024">
    <property type="protein sequence ID" value="KAK7090165.1"/>
    <property type="molecule type" value="Genomic_DNA"/>
</dbReference>
<feature type="compositionally biased region" description="Low complexity" evidence="8">
    <location>
        <begin position="1171"/>
        <end position="1180"/>
    </location>
</feature>
<evidence type="ECO:0000256" key="1">
    <source>
        <dbReference type="ARBA" id="ARBA00022536"/>
    </source>
</evidence>
<feature type="domain" description="EGF-like" evidence="11">
    <location>
        <begin position="946"/>
        <end position="986"/>
    </location>
</feature>
<feature type="repeat" description="LDL-receptor class B" evidence="7">
    <location>
        <begin position="175"/>
        <end position="218"/>
    </location>
</feature>
<feature type="compositionally biased region" description="Low complexity" evidence="8">
    <location>
        <begin position="1067"/>
        <end position="1083"/>
    </location>
</feature>
<keyword evidence="9" id="KW-1133">Transmembrane helix</keyword>
<dbReference type="PROSITE" id="PS51120">
    <property type="entry name" value="LDLRB"/>
    <property type="match status" value="4"/>
</dbReference>
<dbReference type="PANTHER" id="PTHR46513">
    <property type="entry name" value="VITELLOGENIN RECEPTOR-LIKE PROTEIN-RELATED-RELATED"/>
    <property type="match status" value="1"/>
</dbReference>
<feature type="region of interest" description="Disordered" evidence="8">
    <location>
        <begin position="1156"/>
        <end position="1180"/>
    </location>
</feature>
<keyword evidence="13" id="KW-1185">Reference proteome</keyword>
<feature type="signal peptide" evidence="10">
    <location>
        <begin position="1"/>
        <end position="22"/>
    </location>
</feature>
<dbReference type="SMART" id="SM00181">
    <property type="entry name" value="EGF"/>
    <property type="match status" value="3"/>
</dbReference>
<dbReference type="SMART" id="SM00135">
    <property type="entry name" value="LY"/>
    <property type="match status" value="12"/>
</dbReference>
<evidence type="ECO:0000256" key="8">
    <source>
        <dbReference type="SAM" id="MobiDB-lite"/>
    </source>
</evidence>
<feature type="chain" id="PRO_5042844586" description="EGF-like domain-containing protein" evidence="10">
    <location>
        <begin position="23"/>
        <end position="1223"/>
    </location>
</feature>
<dbReference type="AlphaFoldDB" id="A0AAN9ANI4"/>
<dbReference type="SUPFAM" id="SSF63825">
    <property type="entry name" value="YWTD domain"/>
    <property type="match status" value="3"/>
</dbReference>
<keyword evidence="2 10" id="KW-0732">Signal</keyword>
<feature type="compositionally biased region" description="Basic and acidic residues" evidence="8">
    <location>
        <begin position="1085"/>
        <end position="1100"/>
    </location>
</feature>
<dbReference type="FunFam" id="2.120.10.30:FF:000241">
    <property type="entry name" value="Low-density lipoprotein receptor-related protein 6"/>
    <property type="match status" value="2"/>
</dbReference>
<keyword evidence="9" id="KW-0812">Transmembrane</keyword>
<evidence type="ECO:0000256" key="3">
    <source>
        <dbReference type="ARBA" id="ARBA00022737"/>
    </source>
</evidence>
<dbReference type="CDD" id="cd00053">
    <property type="entry name" value="EGF"/>
    <property type="match status" value="1"/>
</dbReference>
<evidence type="ECO:0000256" key="9">
    <source>
        <dbReference type="SAM" id="Phobius"/>
    </source>
</evidence>
<evidence type="ECO:0000256" key="6">
    <source>
        <dbReference type="PROSITE-ProRule" id="PRU00076"/>
    </source>
</evidence>
<feature type="repeat" description="LDL-receptor class B" evidence="7">
    <location>
        <begin position="490"/>
        <end position="537"/>
    </location>
</feature>
<keyword evidence="5" id="KW-0325">Glycoprotein</keyword>
<feature type="compositionally biased region" description="Basic and acidic residues" evidence="8">
    <location>
        <begin position="1111"/>
        <end position="1120"/>
    </location>
</feature>
<feature type="region of interest" description="Disordered" evidence="8">
    <location>
        <begin position="995"/>
        <end position="1031"/>
    </location>
</feature>
<evidence type="ECO:0000313" key="12">
    <source>
        <dbReference type="EMBL" id="KAK7090165.1"/>
    </source>
</evidence>
<comment type="caution">
    <text evidence="12">The sequence shown here is derived from an EMBL/GenBank/DDBJ whole genome shotgun (WGS) entry which is preliminary data.</text>
</comment>
<evidence type="ECO:0000256" key="7">
    <source>
        <dbReference type="PROSITE-ProRule" id="PRU00461"/>
    </source>
</evidence>
<gene>
    <name evidence="12" type="ORF">V1264_009998</name>
</gene>
<evidence type="ECO:0000256" key="10">
    <source>
        <dbReference type="SAM" id="SignalP"/>
    </source>
</evidence>
<dbReference type="InterPro" id="IPR011042">
    <property type="entry name" value="6-blade_b-propeller_TolB-like"/>
</dbReference>
<accession>A0AAN9ANI4</accession>
<dbReference type="PROSITE" id="PS01186">
    <property type="entry name" value="EGF_2"/>
    <property type="match status" value="1"/>
</dbReference>
<protein>
    <recommendedName>
        <fullName evidence="11">EGF-like domain-containing protein</fullName>
    </recommendedName>
</protein>
<keyword evidence="9" id="KW-0472">Membrane</keyword>
<evidence type="ECO:0000313" key="13">
    <source>
        <dbReference type="Proteomes" id="UP001374579"/>
    </source>
</evidence>
<evidence type="ECO:0000256" key="2">
    <source>
        <dbReference type="ARBA" id="ARBA00022729"/>
    </source>
</evidence>
<evidence type="ECO:0000256" key="5">
    <source>
        <dbReference type="ARBA" id="ARBA00023180"/>
    </source>
</evidence>
<feature type="repeat" description="LDL-receptor class B" evidence="7">
    <location>
        <begin position="447"/>
        <end position="489"/>
    </location>
</feature>
<name>A0AAN9ANI4_9CAEN</name>
<dbReference type="PROSITE" id="PS50026">
    <property type="entry name" value="EGF_3"/>
    <property type="match status" value="1"/>
</dbReference>
<dbReference type="Proteomes" id="UP001374579">
    <property type="component" value="Unassembled WGS sequence"/>
</dbReference>
<proteinExistence type="predicted"/>
<feature type="repeat" description="LDL-receptor class B" evidence="7">
    <location>
        <begin position="813"/>
        <end position="857"/>
    </location>
</feature>
<dbReference type="Pfam" id="PF00058">
    <property type="entry name" value="Ldl_recept_b"/>
    <property type="match status" value="3"/>
</dbReference>
<feature type="region of interest" description="Disordered" evidence="8">
    <location>
        <begin position="1067"/>
        <end position="1120"/>
    </location>
</feature>
<dbReference type="SUPFAM" id="SSF57184">
    <property type="entry name" value="Growth factor receptor domain"/>
    <property type="match status" value="1"/>
</dbReference>
<evidence type="ECO:0000256" key="4">
    <source>
        <dbReference type="ARBA" id="ARBA00023157"/>
    </source>
</evidence>
<keyword evidence="3" id="KW-0677">Repeat</keyword>
<reference evidence="12 13" key="1">
    <citation type="submission" date="2024-02" db="EMBL/GenBank/DDBJ databases">
        <title>Chromosome-scale genome assembly of the rough periwinkle Littorina saxatilis.</title>
        <authorList>
            <person name="De Jode A."/>
            <person name="Faria R."/>
            <person name="Formenti G."/>
            <person name="Sims Y."/>
            <person name="Smith T.P."/>
            <person name="Tracey A."/>
            <person name="Wood J.M.D."/>
            <person name="Zagrodzka Z.B."/>
            <person name="Johannesson K."/>
            <person name="Butlin R.K."/>
            <person name="Leder E.H."/>
        </authorList>
    </citation>
    <scope>NUCLEOTIDE SEQUENCE [LARGE SCALE GENOMIC DNA]</scope>
    <source>
        <strain evidence="12">Snail1</strain>
        <tissue evidence="12">Muscle</tissue>
    </source>
</reference>
<keyword evidence="1 6" id="KW-0245">EGF-like domain</keyword>
<evidence type="ECO:0000259" key="11">
    <source>
        <dbReference type="PROSITE" id="PS50026"/>
    </source>
</evidence>